<proteinExistence type="predicted"/>
<evidence type="ECO:0000313" key="1">
    <source>
        <dbReference type="EMBL" id="GMN70082.1"/>
    </source>
</evidence>
<organism evidence="1 3">
    <name type="scientific">Ficus carica</name>
    <name type="common">Common fig</name>
    <dbReference type="NCBI Taxonomy" id="3494"/>
    <lineage>
        <taxon>Eukaryota</taxon>
        <taxon>Viridiplantae</taxon>
        <taxon>Streptophyta</taxon>
        <taxon>Embryophyta</taxon>
        <taxon>Tracheophyta</taxon>
        <taxon>Spermatophyta</taxon>
        <taxon>Magnoliopsida</taxon>
        <taxon>eudicotyledons</taxon>
        <taxon>Gunneridae</taxon>
        <taxon>Pentapetalae</taxon>
        <taxon>rosids</taxon>
        <taxon>fabids</taxon>
        <taxon>Rosales</taxon>
        <taxon>Moraceae</taxon>
        <taxon>Ficeae</taxon>
        <taxon>Ficus</taxon>
    </lineage>
</organism>
<dbReference type="EMBL" id="BTGU01001025">
    <property type="protein sequence ID" value="GMN70082.1"/>
    <property type="molecule type" value="Genomic_DNA"/>
</dbReference>
<evidence type="ECO:0000313" key="3">
    <source>
        <dbReference type="Proteomes" id="UP001187192"/>
    </source>
</evidence>
<dbReference type="EMBL" id="BTGU01001026">
    <property type="protein sequence ID" value="GMN70089.1"/>
    <property type="molecule type" value="Genomic_DNA"/>
</dbReference>
<dbReference type="Proteomes" id="UP001187192">
    <property type="component" value="Unassembled WGS sequence"/>
</dbReference>
<accession>A0AA88E8J9</accession>
<gene>
    <name evidence="1" type="ORF">TIFTF001_039125</name>
    <name evidence="2" type="ORF">TIFTF001_039135</name>
</gene>
<evidence type="ECO:0000313" key="2">
    <source>
        <dbReference type="EMBL" id="GMN70089.1"/>
    </source>
</evidence>
<dbReference type="AlphaFoldDB" id="A0AA88E8J9"/>
<name>A0AA88E8J9_FICCA</name>
<sequence>MRSPDVIRLVPSCSAKSPAKETHLGVMGTPVECLLRFRSSGDPDRSCYEWSRRVDAVQVPDVRYQVVQRVVDVARPVTVRLSVEPNGDLFEVPKGDVVRGSAVQQRCQWVNPVT</sequence>
<protein>
    <submittedName>
        <fullName evidence="1">Uncharacterized protein</fullName>
    </submittedName>
</protein>
<reference evidence="1" key="1">
    <citation type="submission" date="2023-07" db="EMBL/GenBank/DDBJ databases">
        <title>draft genome sequence of fig (Ficus carica).</title>
        <authorList>
            <person name="Takahashi T."/>
            <person name="Nishimura K."/>
        </authorList>
    </citation>
    <scope>NUCLEOTIDE SEQUENCE</scope>
</reference>
<comment type="caution">
    <text evidence="1">The sequence shown here is derived from an EMBL/GenBank/DDBJ whole genome shotgun (WGS) entry which is preliminary data.</text>
</comment>
<keyword evidence="3" id="KW-1185">Reference proteome</keyword>